<dbReference type="Gene3D" id="3.10.20.370">
    <property type="match status" value="1"/>
</dbReference>
<evidence type="ECO:0000256" key="5">
    <source>
        <dbReference type="ARBA" id="ARBA00022801"/>
    </source>
</evidence>
<proteinExistence type="predicted"/>
<evidence type="ECO:0000313" key="8">
    <source>
        <dbReference type="EMBL" id="KAK2574884.1"/>
    </source>
</evidence>
<evidence type="ECO:0000256" key="2">
    <source>
        <dbReference type="ARBA" id="ARBA00022695"/>
    </source>
</evidence>
<dbReference type="SUPFAM" id="SSF56672">
    <property type="entry name" value="DNA/RNA polymerases"/>
    <property type="match status" value="1"/>
</dbReference>
<dbReference type="PANTHER" id="PTHR37984:SF5">
    <property type="entry name" value="PROTEIN NYNRIN-LIKE"/>
    <property type="match status" value="1"/>
</dbReference>
<evidence type="ECO:0000256" key="6">
    <source>
        <dbReference type="ARBA" id="ARBA00022918"/>
    </source>
</evidence>
<dbReference type="CDD" id="cd09274">
    <property type="entry name" value="RNase_HI_RT_Ty3"/>
    <property type="match status" value="1"/>
</dbReference>
<keyword evidence="1" id="KW-0808">Transferase</keyword>
<dbReference type="EMBL" id="JAIFRP010004538">
    <property type="protein sequence ID" value="KAK2574884.1"/>
    <property type="molecule type" value="Genomic_DNA"/>
</dbReference>
<dbReference type="GO" id="GO:0004519">
    <property type="term" value="F:endonuclease activity"/>
    <property type="evidence" value="ECO:0007669"/>
    <property type="project" value="UniProtKB-KW"/>
</dbReference>
<feature type="domain" description="Reverse transcriptase RNase H-like" evidence="7">
    <location>
        <begin position="12"/>
        <end position="116"/>
    </location>
</feature>
<dbReference type="Proteomes" id="UP001258017">
    <property type="component" value="Unassembled WGS sequence"/>
</dbReference>
<keyword evidence="2" id="KW-0548">Nucleotidyltransferase</keyword>
<keyword evidence="3" id="KW-0540">Nuclease</keyword>
<dbReference type="PANTHER" id="PTHR37984">
    <property type="entry name" value="PROTEIN CBG26694"/>
    <property type="match status" value="1"/>
</dbReference>
<name>A0AAD9R8C2_9HYME</name>
<reference evidence="8" key="2">
    <citation type="journal article" date="2023" name="Commun. Biol.">
        <title>Intrasexual cuticular hydrocarbon dimorphism in a wasp sheds light on hydrocarbon biosynthesis genes in Hymenoptera.</title>
        <authorList>
            <person name="Moris V.C."/>
            <person name="Podsiadlowski L."/>
            <person name="Martin S."/>
            <person name="Oeyen J.P."/>
            <person name="Donath A."/>
            <person name="Petersen M."/>
            <person name="Wilbrandt J."/>
            <person name="Misof B."/>
            <person name="Liedtke D."/>
            <person name="Thamm M."/>
            <person name="Scheiner R."/>
            <person name="Schmitt T."/>
            <person name="Niehuis O."/>
        </authorList>
    </citation>
    <scope>NUCLEOTIDE SEQUENCE</scope>
    <source>
        <strain evidence="8">GBR_01_08_01A</strain>
    </source>
</reference>
<keyword evidence="5" id="KW-0378">Hydrolase</keyword>
<keyword evidence="9" id="KW-1185">Reference proteome</keyword>
<organism evidence="8 9">
    <name type="scientific">Odynerus spinipes</name>
    <dbReference type="NCBI Taxonomy" id="1348599"/>
    <lineage>
        <taxon>Eukaryota</taxon>
        <taxon>Metazoa</taxon>
        <taxon>Ecdysozoa</taxon>
        <taxon>Arthropoda</taxon>
        <taxon>Hexapoda</taxon>
        <taxon>Insecta</taxon>
        <taxon>Pterygota</taxon>
        <taxon>Neoptera</taxon>
        <taxon>Endopterygota</taxon>
        <taxon>Hymenoptera</taxon>
        <taxon>Apocrita</taxon>
        <taxon>Aculeata</taxon>
        <taxon>Vespoidea</taxon>
        <taxon>Vespidae</taxon>
        <taxon>Eumeninae</taxon>
        <taxon>Odynerus</taxon>
    </lineage>
</organism>
<evidence type="ECO:0000313" key="9">
    <source>
        <dbReference type="Proteomes" id="UP001258017"/>
    </source>
</evidence>
<keyword evidence="4" id="KW-0255">Endonuclease</keyword>
<accession>A0AAD9R8C2</accession>
<dbReference type="FunFam" id="3.10.20.370:FF:000001">
    <property type="entry name" value="Retrovirus-related Pol polyprotein from transposon 17.6-like protein"/>
    <property type="match status" value="1"/>
</dbReference>
<dbReference type="InterPro" id="IPR050951">
    <property type="entry name" value="Retrovirus_Pol_polyprotein"/>
</dbReference>
<dbReference type="Pfam" id="PF17917">
    <property type="entry name" value="RT_RNaseH"/>
    <property type="match status" value="1"/>
</dbReference>
<evidence type="ECO:0000259" key="7">
    <source>
        <dbReference type="Pfam" id="PF17917"/>
    </source>
</evidence>
<gene>
    <name evidence="8" type="ORF">KPH14_012883</name>
</gene>
<dbReference type="InterPro" id="IPR041373">
    <property type="entry name" value="RT_RNaseH"/>
</dbReference>
<sequence length="152" mass="17738">MLCSQLVLEIFDRDLPIKIYTDASLQGIGAVLKQTQEDGKDKPVAYFSKKLNETQKRKKAIYLECLAIKEAIKYWQHWLIGRYFEIHSDHKPLENMNIKARTDEELGDLTHYLSQYDFKIIYIPGKDNTEADCLSRNPVLESNIEEEDLLKT</sequence>
<reference evidence="8" key="1">
    <citation type="submission" date="2021-08" db="EMBL/GenBank/DDBJ databases">
        <authorList>
            <person name="Misof B."/>
            <person name="Oliver O."/>
            <person name="Podsiadlowski L."/>
            <person name="Donath A."/>
            <person name="Peters R."/>
            <person name="Mayer C."/>
            <person name="Rust J."/>
            <person name="Gunkel S."/>
            <person name="Lesny P."/>
            <person name="Martin S."/>
            <person name="Oeyen J.P."/>
            <person name="Petersen M."/>
            <person name="Panagiotis P."/>
            <person name="Wilbrandt J."/>
            <person name="Tanja T."/>
        </authorList>
    </citation>
    <scope>NUCLEOTIDE SEQUENCE</scope>
    <source>
        <strain evidence="8">GBR_01_08_01A</strain>
        <tissue evidence="8">Thorax + abdomen</tissue>
    </source>
</reference>
<comment type="caution">
    <text evidence="8">The sequence shown here is derived from an EMBL/GenBank/DDBJ whole genome shotgun (WGS) entry which is preliminary data.</text>
</comment>
<dbReference type="InterPro" id="IPR043502">
    <property type="entry name" value="DNA/RNA_pol_sf"/>
</dbReference>
<protein>
    <recommendedName>
        <fullName evidence="7">Reverse transcriptase RNase H-like domain-containing protein</fullName>
    </recommendedName>
</protein>
<dbReference type="GO" id="GO:0003964">
    <property type="term" value="F:RNA-directed DNA polymerase activity"/>
    <property type="evidence" value="ECO:0007669"/>
    <property type="project" value="UniProtKB-KW"/>
</dbReference>
<dbReference type="GO" id="GO:0016787">
    <property type="term" value="F:hydrolase activity"/>
    <property type="evidence" value="ECO:0007669"/>
    <property type="project" value="UniProtKB-KW"/>
</dbReference>
<evidence type="ECO:0000256" key="1">
    <source>
        <dbReference type="ARBA" id="ARBA00022679"/>
    </source>
</evidence>
<evidence type="ECO:0000256" key="4">
    <source>
        <dbReference type="ARBA" id="ARBA00022759"/>
    </source>
</evidence>
<keyword evidence="6" id="KW-0695">RNA-directed DNA polymerase</keyword>
<dbReference type="AlphaFoldDB" id="A0AAD9R8C2"/>
<feature type="non-terminal residue" evidence="8">
    <location>
        <position position="152"/>
    </location>
</feature>
<evidence type="ECO:0000256" key="3">
    <source>
        <dbReference type="ARBA" id="ARBA00022722"/>
    </source>
</evidence>